<dbReference type="EMBL" id="PDEP01000013">
    <property type="protein sequence ID" value="PEN05512.1"/>
    <property type="molecule type" value="Genomic_DNA"/>
</dbReference>
<organism evidence="2 3">
    <name type="scientific">Longimonas halophila</name>
    <dbReference type="NCBI Taxonomy" id="1469170"/>
    <lineage>
        <taxon>Bacteria</taxon>
        <taxon>Pseudomonadati</taxon>
        <taxon>Rhodothermota</taxon>
        <taxon>Rhodothermia</taxon>
        <taxon>Rhodothermales</taxon>
        <taxon>Salisaetaceae</taxon>
        <taxon>Longimonas</taxon>
    </lineage>
</organism>
<dbReference type="AlphaFoldDB" id="A0A2H3NLS2"/>
<sequence length="200" mass="21829">MAAGCLDESTKQSISQLTQNAQQMQQGAEEMGRSLQAMQNNNAEPVEPVDFRALRDLIPSSLNGLEEIDREGARNSMGGFTLVQASAQFEGTNREHLEIEIIDIGGAPGLSVLGMGMVAMDIDRESSTGFERTGTYQDHRLYEKFEETNGRGEKVVLVDNRFVVKVSGRNTSNEALDRALQAIDLSALESLRTSTQSGTE</sequence>
<gene>
    <name evidence="2" type="ORF">CRI93_12475</name>
</gene>
<accession>A0A2H3NLS2</accession>
<dbReference type="RefSeq" id="WP_098062973.1">
    <property type="nucleotide sequence ID" value="NZ_PDEP01000013.1"/>
</dbReference>
<feature type="compositionally biased region" description="Polar residues" evidence="1">
    <location>
        <begin position="11"/>
        <end position="26"/>
    </location>
</feature>
<evidence type="ECO:0000313" key="2">
    <source>
        <dbReference type="EMBL" id="PEN05512.1"/>
    </source>
</evidence>
<evidence type="ECO:0000313" key="3">
    <source>
        <dbReference type="Proteomes" id="UP000221024"/>
    </source>
</evidence>
<dbReference type="Proteomes" id="UP000221024">
    <property type="component" value="Unassembled WGS sequence"/>
</dbReference>
<reference evidence="2 3" key="1">
    <citation type="submission" date="2017-10" db="EMBL/GenBank/DDBJ databases">
        <title>Draft genome of Longimonas halophila.</title>
        <authorList>
            <person name="Goh K.M."/>
            <person name="Shamsir M.S."/>
            <person name="Lim S.W."/>
        </authorList>
    </citation>
    <scope>NUCLEOTIDE SEQUENCE [LARGE SCALE GENOMIC DNA]</scope>
    <source>
        <strain evidence="2 3">KCTC 42399</strain>
    </source>
</reference>
<feature type="region of interest" description="Disordered" evidence="1">
    <location>
        <begin position="1"/>
        <end position="32"/>
    </location>
</feature>
<proteinExistence type="predicted"/>
<evidence type="ECO:0000256" key="1">
    <source>
        <dbReference type="SAM" id="MobiDB-lite"/>
    </source>
</evidence>
<dbReference type="OrthoDB" id="958801at2"/>
<keyword evidence="3" id="KW-1185">Reference proteome</keyword>
<name>A0A2H3NLS2_9BACT</name>
<comment type="caution">
    <text evidence="2">The sequence shown here is derived from an EMBL/GenBank/DDBJ whole genome shotgun (WGS) entry which is preliminary data.</text>
</comment>
<protein>
    <submittedName>
        <fullName evidence="2">Uncharacterized protein</fullName>
    </submittedName>
</protein>